<name>A0A240E903_9GAMM</name>
<comment type="similarity">
    <text evidence="2 9">Belongs to the ammonia transporter channel (TC 1.A.11.2) family.</text>
</comment>
<dbReference type="GO" id="GO:0008519">
    <property type="term" value="F:ammonium channel activity"/>
    <property type="evidence" value="ECO:0007669"/>
    <property type="project" value="InterPro"/>
</dbReference>
<evidence type="ECO:0000256" key="5">
    <source>
        <dbReference type="ARBA" id="ARBA00022989"/>
    </source>
</evidence>
<feature type="chain" id="PRO_5012579776" description="Ammonium transporter" evidence="10">
    <location>
        <begin position="23"/>
        <end position="563"/>
    </location>
</feature>
<dbReference type="SUPFAM" id="SSF111352">
    <property type="entry name" value="Ammonium transporter"/>
    <property type="match status" value="1"/>
</dbReference>
<keyword evidence="7 9" id="KW-0924">Ammonia transport</keyword>
<dbReference type="NCBIfam" id="TIGR00836">
    <property type="entry name" value="amt"/>
    <property type="match status" value="1"/>
</dbReference>
<feature type="domain" description="OmpA-like" evidence="11">
    <location>
        <begin position="34"/>
        <end position="141"/>
    </location>
</feature>
<feature type="transmembrane region" description="Helical" evidence="9">
    <location>
        <begin position="173"/>
        <end position="195"/>
    </location>
</feature>
<dbReference type="Gene3D" id="1.10.3430.10">
    <property type="entry name" value="Ammonium transporter AmtB like domains"/>
    <property type="match status" value="1"/>
</dbReference>
<dbReference type="PANTHER" id="PTHR43029:SF10">
    <property type="entry name" value="AMMONIUM TRANSPORTER MEP2"/>
    <property type="match status" value="1"/>
</dbReference>
<reference evidence="13" key="1">
    <citation type="submission" date="2016-09" db="EMBL/GenBank/DDBJ databases">
        <authorList>
            <person name="Varghese N."/>
            <person name="Submissions S."/>
        </authorList>
    </citation>
    <scope>NUCLEOTIDE SEQUENCE [LARGE SCALE GENOMIC DNA]</scope>
    <source>
        <strain evidence="13">ANC 4466</strain>
    </source>
</reference>
<dbReference type="SUPFAM" id="SSF103088">
    <property type="entry name" value="OmpA-like"/>
    <property type="match status" value="1"/>
</dbReference>
<gene>
    <name evidence="12" type="ORF">SAMN05421731_103133</name>
</gene>
<dbReference type="InterPro" id="IPR006665">
    <property type="entry name" value="OmpA-like"/>
</dbReference>
<feature type="transmembrane region" description="Helical" evidence="9">
    <location>
        <begin position="518"/>
        <end position="542"/>
    </location>
</feature>
<evidence type="ECO:0000256" key="10">
    <source>
        <dbReference type="SAM" id="SignalP"/>
    </source>
</evidence>
<evidence type="ECO:0000256" key="9">
    <source>
        <dbReference type="RuleBase" id="RU362002"/>
    </source>
</evidence>
<feature type="transmembrane region" description="Helical" evidence="9">
    <location>
        <begin position="388"/>
        <end position="407"/>
    </location>
</feature>
<accession>A0A240E903</accession>
<feature type="transmembrane region" description="Helical" evidence="9">
    <location>
        <begin position="322"/>
        <end position="343"/>
    </location>
</feature>
<evidence type="ECO:0000256" key="4">
    <source>
        <dbReference type="ARBA" id="ARBA00022692"/>
    </source>
</evidence>
<dbReference type="PROSITE" id="PS51123">
    <property type="entry name" value="OMPA_2"/>
    <property type="match status" value="1"/>
</dbReference>
<keyword evidence="5 9" id="KW-1133">Transmembrane helix</keyword>
<feature type="transmembrane region" description="Helical" evidence="9">
    <location>
        <begin position="355"/>
        <end position="376"/>
    </location>
</feature>
<dbReference type="AlphaFoldDB" id="A0A240E903"/>
<dbReference type="Pfam" id="PF00909">
    <property type="entry name" value="Ammonium_transp"/>
    <property type="match status" value="1"/>
</dbReference>
<dbReference type="InterPro" id="IPR001905">
    <property type="entry name" value="Ammonium_transpt"/>
</dbReference>
<dbReference type="InterPro" id="IPR036737">
    <property type="entry name" value="OmpA-like_sf"/>
</dbReference>
<evidence type="ECO:0000313" key="12">
    <source>
        <dbReference type="EMBL" id="SNX44395.1"/>
    </source>
</evidence>
<evidence type="ECO:0000256" key="3">
    <source>
        <dbReference type="ARBA" id="ARBA00022448"/>
    </source>
</evidence>
<dbReference type="RefSeq" id="WP_097078650.1">
    <property type="nucleotide sequence ID" value="NZ_BAABHT010000001.1"/>
</dbReference>
<protein>
    <recommendedName>
        <fullName evidence="9">Ammonium transporter</fullName>
    </recommendedName>
</protein>
<dbReference type="InterPro" id="IPR029020">
    <property type="entry name" value="Ammonium/urea_transptr"/>
</dbReference>
<evidence type="ECO:0000256" key="1">
    <source>
        <dbReference type="ARBA" id="ARBA00004141"/>
    </source>
</evidence>
<keyword evidence="6 8" id="KW-0472">Membrane</keyword>
<dbReference type="GO" id="GO:0005886">
    <property type="term" value="C:plasma membrane"/>
    <property type="evidence" value="ECO:0007669"/>
    <property type="project" value="UniProtKB-SubCell"/>
</dbReference>
<dbReference type="EMBL" id="OANT01000003">
    <property type="protein sequence ID" value="SNX44395.1"/>
    <property type="molecule type" value="Genomic_DNA"/>
</dbReference>
<dbReference type="InterPro" id="IPR024041">
    <property type="entry name" value="NH4_transpt_AmtB-like_dom"/>
</dbReference>
<keyword evidence="3 9" id="KW-0813">Transport</keyword>
<dbReference type="InterPro" id="IPR018047">
    <property type="entry name" value="Ammonium_transpt_CS"/>
</dbReference>
<feature type="transmembrane region" description="Helical" evidence="9">
    <location>
        <begin position="419"/>
        <end position="439"/>
    </location>
</feature>
<feature type="signal peptide" evidence="10">
    <location>
        <begin position="1"/>
        <end position="22"/>
    </location>
</feature>
<keyword evidence="4 9" id="KW-0812">Transmembrane</keyword>
<proteinExistence type="inferred from homology"/>
<evidence type="ECO:0000256" key="2">
    <source>
        <dbReference type="ARBA" id="ARBA00005887"/>
    </source>
</evidence>
<sequence length="563" mass="58269">MKKMLLALSLTGALFTSVGSWAEESATVQSPVATSTVASFQPASVEFDLGETAVSATDIQSVVDYAKANPDAKFKLSGYVDSTGDAETNKKIAKDRAENVKAALVAAGVADANIELQKPDDIVAGDETSSRKVEIALADAATPIAEVVDETVTVEAAPAEEAETAPLDKADTMLIFVSTALVLFMTLPGLALFYAGMVRRKNVLSTMMYSFGSAAVVSVVWVIIGYSIAYGEGNAFMGDFSKIMLAGISSDTVDGIPEIIDVIFQMTFAIITVAIISGSVAERMKFSAFLIFSALWVVLVYAPICHWVWGGGWLGNDGALDFAGGTVVHINSGVAGLVAAYMIGKRMGLGKESMAPHNLTLTLVGASILWVGWFGFNGGSAYAADGTAGMALVVTQVAAAAAALSWLAAERIVRGKGSALGAASGAIAGLVVITPAAGFVTVGGALVMGLIGGVVCFWAVTGLKRLLKADDALDAFGLHGIGGIVGALLTAVFASEFIMGADAPASVLTQLWIQTKGVIATIVYSGVLTFIILKVIDLLIGIRAEVDDERMGLDLSQHGERVE</sequence>
<dbReference type="InterPro" id="IPR002229">
    <property type="entry name" value="RhesusRHD"/>
</dbReference>
<feature type="transmembrane region" description="Helical" evidence="9">
    <location>
        <begin position="207"/>
        <end position="229"/>
    </location>
</feature>
<dbReference type="PANTHER" id="PTHR43029">
    <property type="entry name" value="AMMONIUM TRANSPORTER MEP2"/>
    <property type="match status" value="1"/>
</dbReference>
<feature type="transmembrane region" description="Helical" evidence="9">
    <location>
        <begin position="262"/>
        <end position="281"/>
    </location>
</feature>
<organism evidence="12 13">
    <name type="scientific">Acinetobacter puyangensis</name>
    <dbReference type="NCBI Taxonomy" id="1096779"/>
    <lineage>
        <taxon>Bacteria</taxon>
        <taxon>Pseudomonadati</taxon>
        <taxon>Pseudomonadota</taxon>
        <taxon>Gammaproteobacteria</taxon>
        <taxon>Moraxellales</taxon>
        <taxon>Moraxellaceae</taxon>
        <taxon>Acinetobacter</taxon>
    </lineage>
</organism>
<evidence type="ECO:0000256" key="6">
    <source>
        <dbReference type="ARBA" id="ARBA00023136"/>
    </source>
</evidence>
<dbReference type="Gene3D" id="3.30.1330.60">
    <property type="entry name" value="OmpA-like domain"/>
    <property type="match status" value="1"/>
</dbReference>
<feature type="transmembrane region" description="Helical" evidence="9">
    <location>
        <begin position="288"/>
        <end position="310"/>
    </location>
</feature>
<dbReference type="PROSITE" id="PS01219">
    <property type="entry name" value="AMMONIUM_TRANSP"/>
    <property type="match status" value="1"/>
</dbReference>
<comment type="subcellular location">
    <subcellularLocation>
        <location evidence="9">Cell membrane</location>
        <topology evidence="9">Multi-pass membrane protein</topology>
    </subcellularLocation>
    <subcellularLocation>
        <location evidence="1">Membrane</location>
        <topology evidence="1">Multi-pass membrane protein</topology>
    </subcellularLocation>
</comment>
<evidence type="ECO:0000259" key="11">
    <source>
        <dbReference type="PROSITE" id="PS51123"/>
    </source>
</evidence>
<keyword evidence="13" id="KW-1185">Reference proteome</keyword>
<evidence type="ECO:0000313" key="13">
    <source>
        <dbReference type="Proteomes" id="UP000219042"/>
    </source>
</evidence>
<dbReference type="Pfam" id="PF00691">
    <property type="entry name" value="OmpA"/>
    <property type="match status" value="1"/>
</dbReference>
<evidence type="ECO:0000256" key="7">
    <source>
        <dbReference type="ARBA" id="ARBA00023177"/>
    </source>
</evidence>
<feature type="transmembrane region" description="Helical" evidence="9">
    <location>
        <begin position="445"/>
        <end position="463"/>
    </location>
</feature>
<dbReference type="CDD" id="cd07185">
    <property type="entry name" value="OmpA_C-like"/>
    <property type="match status" value="1"/>
</dbReference>
<dbReference type="PRINTS" id="PR00342">
    <property type="entry name" value="RHESUSRHD"/>
</dbReference>
<keyword evidence="10" id="KW-0732">Signal</keyword>
<feature type="transmembrane region" description="Helical" evidence="9">
    <location>
        <begin position="475"/>
        <end position="498"/>
    </location>
</feature>
<dbReference type="OrthoDB" id="9814202at2"/>
<dbReference type="Proteomes" id="UP000219042">
    <property type="component" value="Unassembled WGS sequence"/>
</dbReference>
<evidence type="ECO:0000256" key="8">
    <source>
        <dbReference type="PROSITE-ProRule" id="PRU00473"/>
    </source>
</evidence>